<dbReference type="Pfam" id="PF00069">
    <property type="entry name" value="Pkinase"/>
    <property type="match status" value="2"/>
</dbReference>
<dbReference type="PROSITE" id="PS00108">
    <property type="entry name" value="PROTEIN_KINASE_ST"/>
    <property type="match status" value="1"/>
</dbReference>
<comment type="caution">
    <text evidence="12">The sequence shown here is derived from an EMBL/GenBank/DDBJ whole genome shotgun (WGS) entry which is preliminary data.</text>
</comment>
<evidence type="ECO:0000256" key="5">
    <source>
        <dbReference type="ARBA" id="ARBA00022777"/>
    </source>
</evidence>
<comment type="catalytic activity">
    <reaction evidence="9">
        <text>L-seryl-[protein] + ATP = O-phospho-L-seryl-[protein] + ADP + H(+)</text>
        <dbReference type="Rhea" id="RHEA:17989"/>
        <dbReference type="Rhea" id="RHEA-COMP:9863"/>
        <dbReference type="Rhea" id="RHEA-COMP:11604"/>
        <dbReference type="ChEBI" id="CHEBI:15378"/>
        <dbReference type="ChEBI" id="CHEBI:29999"/>
        <dbReference type="ChEBI" id="CHEBI:30616"/>
        <dbReference type="ChEBI" id="CHEBI:83421"/>
        <dbReference type="ChEBI" id="CHEBI:456216"/>
        <dbReference type="EC" id="2.7.11.1"/>
    </reaction>
</comment>
<dbReference type="GO" id="GO:0005737">
    <property type="term" value="C:cytoplasm"/>
    <property type="evidence" value="ECO:0007669"/>
    <property type="project" value="TreeGrafter"/>
</dbReference>
<feature type="compositionally biased region" description="Polar residues" evidence="10">
    <location>
        <begin position="360"/>
        <end position="378"/>
    </location>
</feature>
<keyword evidence="6" id="KW-0067">ATP-binding</keyword>
<evidence type="ECO:0000313" key="12">
    <source>
        <dbReference type="EMBL" id="ORY72264.1"/>
    </source>
</evidence>
<evidence type="ECO:0000256" key="1">
    <source>
        <dbReference type="ARBA" id="ARBA00012513"/>
    </source>
</evidence>
<name>A0A1Y2ELT4_9FUNG</name>
<organism evidence="12 13">
    <name type="scientific">Neocallimastix californiae</name>
    <dbReference type="NCBI Taxonomy" id="1754190"/>
    <lineage>
        <taxon>Eukaryota</taxon>
        <taxon>Fungi</taxon>
        <taxon>Fungi incertae sedis</taxon>
        <taxon>Chytridiomycota</taxon>
        <taxon>Chytridiomycota incertae sedis</taxon>
        <taxon>Neocallimastigomycetes</taxon>
        <taxon>Neocallimastigales</taxon>
        <taxon>Neocallimastigaceae</taxon>
        <taxon>Neocallimastix</taxon>
    </lineage>
</organism>
<evidence type="ECO:0000256" key="6">
    <source>
        <dbReference type="ARBA" id="ARBA00022840"/>
    </source>
</evidence>
<evidence type="ECO:0000256" key="7">
    <source>
        <dbReference type="ARBA" id="ARBA00037982"/>
    </source>
</evidence>
<evidence type="ECO:0000256" key="4">
    <source>
        <dbReference type="ARBA" id="ARBA00022741"/>
    </source>
</evidence>
<keyword evidence="5 12" id="KW-0418">Kinase</keyword>
<dbReference type="InterPro" id="IPR011009">
    <property type="entry name" value="Kinase-like_dom_sf"/>
</dbReference>
<sequence>MSNGNNFLDNELIFNKRRKLEKGKEEENYTELTIRNNINKSQPLLRRRISDSEFNFNVPSSALNHSLIDSWEPLSNEAELISQYQKNTNEFENGGNEKIVVNEPPDVPIIEEFDDKNEIYPFFNSHTLQYEFTPDGIIKDGNTSFSYNNNFNYRYSLPEIGTDDGGNGNIHRHESSLVPFKQDSQVILFNNNSTGQVVLYNKANKSLSIHKVRPNPKNIMPRNKRCILCNQLLPSERERMNTNNMFKNRQAYTDAKYFRLLACSLNYARKPSLTDANNSGLNGSTSSPIHTVNSAENIVNLLNDNSNSSSEYMNHPALTLTNPHLNLNIPSNENSNVNLNKDGIKEVNEVKTDNEKKSSEGNISDQNNREGNSTTNLSKSSFNNGYYERFFIERKKLGRGFRGSVFLCHHVLDQVFLGEYAIKKVAVGNNHQWLVRMLKEVMLLEKLRNPNIIEYKHAWLEEHRFSLFGPKVPCLFILMERANGGNLEEYVQLQWNPEEQFEKTLSVKERIKRKRLQMKAAQNQIRDNRAQFFGGIGYDSFGKRVRYLTTEAIWKIFLDICYGLNHLHDLGIIHRDLKPPNLLLQYNDPNNQEEIPKVLISDFGECEILSHIEKRQRTGATGTLEFMAELLMSDETGHYYDDYSSNSDLWSLGVVLYYICFSEMPYSQVDDIDILKNEILNYSTVHFKNDNNSNRVPKELKSLIKKLMVKEPTKRPKAKEILKLYGGYKNINIF</sequence>
<dbReference type="STRING" id="1754190.A0A1Y2ELT4"/>
<dbReference type="Proteomes" id="UP000193920">
    <property type="component" value="Unassembled WGS sequence"/>
</dbReference>
<evidence type="ECO:0000259" key="11">
    <source>
        <dbReference type="PROSITE" id="PS50011"/>
    </source>
</evidence>
<feature type="region of interest" description="Disordered" evidence="10">
    <location>
        <begin position="348"/>
        <end position="378"/>
    </location>
</feature>
<comment type="similarity">
    <text evidence="7">Belongs to the protein kinase superfamily. Ser/Thr protein kinase family. GCN2 subfamily.</text>
</comment>
<dbReference type="PANTHER" id="PTHR11042">
    <property type="entry name" value="EUKARYOTIC TRANSLATION INITIATION FACTOR 2-ALPHA KINASE EIF2-ALPHA KINASE -RELATED"/>
    <property type="match status" value="1"/>
</dbReference>
<dbReference type="PANTHER" id="PTHR11042:SF138">
    <property type="entry name" value="SERINE_THREONINE-PROTEIN KINASE IKS1-RELATED"/>
    <property type="match status" value="1"/>
</dbReference>
<evidence type="ECO:0000256" key="9">
    <source>
        <dbReference type="ARBA" id="ARBA00048679"/>
    </source>
</evidence>
<proteinExistence type="inferred from homology"/>
<dbReference type="OrthoDB" id="1405469at2759"/>
<dbReference type="Gene3D" id="1.10.510.10">
    <property type="entry name" value="Transferase(Phosphotransferase) domain 1"/>
    <property type="match status" value="1"/>
</dbReference>
<feature type="domain" description="Protein kinase" evidence="11">
    <location>
        <begin position="391"/>
        <end position="734"/>
    </location>
</feature>
<keyword evidence="2" id="KW-0723">Serine/threonine-protein kinase</keyword>
<evidence type="ECO:0000313" key="13">
    <source>
        <dbReference type="Proteomes" id="UP000193920"/>
    </source>
</evidence>
<dbReference type="EC" id="2.7.11.1" evidence="1"/>
<keyword evidence="3" id="KW-0808">Transferase</keyword>
<protein>
    <recommendedName>
        <fullName evidence="1">non-specific serine/threonine protein kinase</fullName>
        <ecNumber evidence="1">2.7.11.1</ecNumber>
    </recommendedName>
</protein>
<keyword evidence="4" id="KW-0547">Nucleotide-binding</keyword>
<dbReference type="Gene3D" id="3.30.200.20">
    <property type="entry name" value="Phosphorylase Kinase, domain 1"/>
    <property type="match status" value="1"/>
</dbReference>
<evidence type="ECO:0000256" key="2">
    <source>
        <dbReference type="ARBA" id="ARBA00022527"/>
    </source>
</evidence>
<feature type="compositionally biased region" description="Basic and acidic residues" evidence="10">
    <location>
        <begin position="348"/>
        <end position="359"/>
    </location>
</feature>
<dbReference type="FunFam" id="3.30.200.20:FF:000306">
    <property type="entry name" value="IKS protein kinase"/>
    <property type="match status" value="1"/>
</dbReference>
<dbReference type="SMART" id="SM00220">
    <property type="entry name" value="S_TKc"/>
    <property type="match status" value="1"/>
</dbReference>
<evidence type="ECO:0000256" key="8">
    <source>
        <dbReference type="ARBA" id="ARBA00047899"/>
    </source>
</evidence>
<dbReference type="GO" id="GO:0005524">
    <property type="term" value="F:ATP binding"/>
    <property type="evidence" value="ECO:0007669"/>
    <property type="project" value="UniProtKB-KW"/>
</dbReference>
<dbReference type="InterPro" id="IPR050339">
    <property type="entry name" value="CC_SR_Kinase"/>
</dbReference>
<keyword evidence="13" id="KW-1185">Reference proteome</keyword>
<dbReference type="InterPro" id="IPR008271">
    <property type="entry name" value="Ser/Thr_kinase_AS"/>
</dbReference>
<dbReference type="SUPFAM" id="SSF56112">
    <property type="entry name" value="Protein kinase-like (PK-like)"/>
    <property type="match status" value="1"/>
</dbReference>
<dbReference type="GO" id="GO:0004674">
    <property type="term" value="F:protein serine/threonine kinase activity"/>
    <property type="evidence" value="ECO:0007669"/>
    <property type="project" value="UniProtKB-KW"/>
</dbReference>
<accession>A0A1Y2ELT4</accession>
<gene>
    <name evidence="12" type="ORF">LY90DRAFT_198787</name>
</gene>
<evidence type="ECO:0000256" key="10">
    <source>
        <dbReference type="SAM" id="MobiDB-lite"/>
    </source>
</evidence>
<dbReference type="InterPro" id="IPR000719">
    <property type="entry name" value="Prot_kinase_dom"/>
</dbReference>
<reference evidence="12 13" key="1">
    <citation type="submission" date="2016-08" db="EMBL/GenBank/DDBJ databases">
        <title>A Parts List for Fungal Cellulosomes Revealed by Comparative Genomics.</title>
        <authorList>
            <consortium name="DOE Joint Genome Institute"/>
            <person name="Haitjema C.H."/>
            <person name="Gilmore S.P."/>
            <person name="Henske J.K."/>
            <person name="Solomon K.V."/>
            <person name="De Groot R."/>
            <person name="Kuo A."/>
            <person name="Mondo S.J."/>
            <person name="Salamov A.A."/>
            <person name="Labutti K."/>
            <person name="Zhao Z."/>
            <person name="Chiniquy J."/>
            <person name="Barry K."/>
            <person name="Brewer H.M."/>
            <person name="Purvine S.O."/>
            <person name="Wright A.T."/>
            <person name="Boxma B."/>
            <person name="Van Alen T."/>
            <person name="Hackstein J.H."/>
            <person name="Baker S.E."/>
            <person name="Grigoriev I.V."/>
            <person name="O'Malley M.A."/>
        </authorList>
    </citation>
    <scope>NUCLEOTIDE SEQUENCE [LARGE SCALE GENOMIC DNA]</scope>
    <source>
        <strain evidence="12 13">G1</strain>
    </source>
</reference>
<dbReference type="EMBL" id="MCOG01000040">
    <property type="protein sequence ID" value="ORY72264.1"/>
    <property type="molecule type" value="Genomic_DNA"/>
</dbReference>
<dbReference type="AlphaFoldDB" id="A0A1Y2ELT4"/>
<evidence type="ECO:0000256" key="3">
    <source>
        <dbReference type="ARBA" id="ARBA00022679"/>
    </source>
</evidence>
<dbReference type="PROSITE" id="PS50011">
    <property type="entry name" value="PROTEIN_KINASE_DOM"/>
    <property type="match status" value="1"/>
</dbReference>
<comment type="catalytic activity">
    <reaction evidence="8">
        <text>L-threonyl-[protein] + ATP = O-phospho-L-threonyl-[protein] + ADP + H(+)</text>
        <dbReference type="Rhea" id="RHEA:46608"/>
        <dbReference type="Rhea" id="RHEA-COMP:11060"/>
        <dbReference type="Rhea" id="RHEA-COMP:11605"/>
        <dbReference type="ChEBI" id="CHEBI:15378"/>
        <dbReference type="ChEBI" id="CHEBI:30013"/>
        <dbReference type="ChEBI" id="CHEBI:30616"/>
        <dbReference type="ChEBI" id="CHEBI:61977"/>
        <dbReference type="ChEBI" id="CHEBI:456216"/>
        <dbReference type="EC" id="2.7.11.1"/>
    </reaction>
</comment>
<dbReference type="GO" id="GO:0005634">
    <property type="term" value="C:nucleus"/>
    <property type="evidence" value="ECO:0007669"/>
    <property type="project" value="TreeGrafter"/>
</dbReference>